<proteinExistence type="inferred from homology"/>
<evidence type="ECO:0000256" key="7">
    <source>
        <dbReference type="ARBA" id="ARBA00023315"/>
    </source>
</evidence>
<evidence type="ECO:0000256" key="8">
    <source>
        <dbReference type="HAMAP-Rule" id="MF_01148"/>
    </source>
</evidence>
<comment type="similarity">
    <text evidence="8">Belongs to the CN hydrolase family. Apolipoprotein N-acyltransferase subfamily.</text>
</comment>
<dbReference type="InterPro" id="IPR004563">
    <property type="entry name" value="Apolipo_AcylTrfase"/>
</dbReference>
<keyword evidence="12" id="KW-1185">Reference proteome</keyword>
<feature type="transmembrane region" description="Helical" evidence="8">
    <location>
        <begin position="178"/>
        <end position="199"/>
    </location>
</feature>
<keyword evidence="7 8" id="KW-0012">Acyltransferase</keyword>
<comment type="pathway">
    <text evidence="8">Protein modification; lipoprotein biosynthesis (N-acyl transfer).</text>
</comment>
<feature type="domain" description="CN hydrolase" evidence="10">
    <location>
        <begin position="251"/>
        <end position="493"/>
    </location>
</feature>
<keyword evidence="2 8" id="KW-1003">Cell membrane</keyword>
<protein>
    <recommendedName>
        <fullName evidence="8">Apolipoprotein N-acyltransferase</fullName>
        <shortName evidence="8">ALP N-acyltransferase</shortName>
        <ecNumber evidence="8">2.3.1.269</ecNumber>
    </recommendedName>
</protein>
<dbReference type="NCBIfam" id="TIGR00546">
    <property type="entry name" value="lnt"/>
    <property type="match status" value="1"/>
</dbReference>
<evidence type="ECO:0000256" key="6">
    <source>
        <dbReference type="ARBA" id="ARBA00023136"/>
    </source>
</evidence>
<feature type="transmembrane region" description="Helical" evidence="8">
    <location>
        <begin position="12"/>
        <end position="31"/>
    </location>
</feature>
<evidence type="ECO:0000256" key="2">
    <source>
        <dbReference type="ARBA" id="ARBA00022475"/>
    </source>
</evidence>
<feature type="region of interest" description="Disordered" evidence="9">
    <location>
        <begin position="538"/>
        <end position="560"/>
    </location>
</feature>
<dbReference type="PROSITE" id="PS50263">
    <property type="entry name" value="CN_HYDROLASE"/>
    <property type="match status" value="1"/>
</dbReference>
<dbReference type="InterPro" id="IPR045378">
    <property type="entry name" value="LNT_N"/>
</dbReference>
<dbReference type="HAMAP" id="MF_01148">
    <property type="entry name" value="Lnt"/>
    <property type="match status" value="1"/>
</dbReference>
<dbReference type="Pfam" id="PF20154">
    <property type="entry name" value="LNT_N"/>
    <property type="match status" value="1"/>
</dbReference>
<feature type="transmembrane region" description="Helical" evidence="8">
    <location>
        <begin position="137"/>
        <end position="158"/>
    </location>
</feature>
<evidence type="ECO:0000256" key="9">
    <source>
        <dbReference type="SAM" id="MobiDB-lite"/>
    </source>
</evidence>
<evidence type="ECO:0000256" key="3">
    <source>
        <dbReference type="ARBA" id="ARBA00022679"/>
    </source>
</evidence>
<name>A0ABY5LS67_9CYAN</name>
<accession>A0ABY5LS67</accession>
<evidence type="ECO:0000313" key="11">
    <source>
        <dbReference type="EMBL" id="UUO13545.1"/>
    </source>
</evidence>
<keyword evidence="4 8" id="KW-0812">Transmembrane</keyword>
<comment type="catalytic activity">
    <reaction evidence="8">
        <text>N-terminal S-1,2-diacyl-sn-glyceryl-L-cysteinyl-[lipoprotein] + a glycerophospholipid = N-acyl-S-1,2-diacyl-sn-glyceryl-L-cysteinyl-[lipoprotein] + a 2-acyl-sn-glycero-3-phospholipid + H(+)</text>
        <dbReference type="Rhea" id="RHEA:48228"/>
        <dbReference type="Rhea" id="RHEA-COMP:14681"/>
        <dbReference type="Rhea" id="RHEA-COMP:14684"/>
        <dbReference type="ChEBI" id="CHEBI:15378"/>
        <dbReference type="ChEBI" id="CHEBI:136912"/>
        <dbReference type="ChEBI" id="CHEBI:140656"/>
        <dbReference type="ChEBI" id="CHEBI:140657"/>
        <dbReference type="ChEBI" id="CHEBI:140660"/>
        <dbReference type="EC" id="2.3.1.269"/>
    </reaction>
</comment>
<organism evidence="11 12">
    <name type="scientific">Dolichospermum heterosporum TAC447</name>
    <dbReference type="NCBI Taxonomy" id="747523"/>
    <lineage>
        <taxon>Bacteria</taxon>
        <taxon>Bacillati</taxon>
        <taxon>Cyanobacteriota</taxon>
        <taxon>Cyanophyceae</taxon>
        <taxon>Nostocales</taxon>
        <taxon>Aphanizomenonaceae</taxon>
        <taxon>Dolichospermum</taxon>
        <taxon>Dolichospermum heterosporum</taxon>
    </lineage>
</organism>
<dbReference type="PANTHER" id="PTHR38686:SF1">
    <property type="entry name" value="APOLIPOPROTEIN N-ACYLTRANSFERASE"/>
    <property type="match status" value="1"/>
</dbReference>
<keyword evidence="3 8" id="KW-0808">Transferase</keyword>
<dbReference type="EC" id="2.3.1.269" evidence="8"/>
<evidence type="ECO:0000259" key="10">
    <source>
        <dbReference type="PROSITE" id="PS50263"/>
    </source>
</evidence>
<keyword evidence="6 8" id="KW-0472">Membrane</keyword>
<evidence type="ECO:0000313" key="12">
    <source>
        <dbReference type="Proteomes" id="UP001057561"/>
    </source>
</evidence>
<reference evidence="11" key="1">
    <citation type="submission" date="2022-06" db="EMBL/GenBank/DDBJ databases">
        <title>Nostosin G and Spiroidesin B from the Cyanobacterium Dolichospermum sp. NIES-1697.</title>
        <authorList>
            <person name="Phan C.-S."/>
            <person name="Mehjabin J.J."/>
            <person name="Anas A.R.J."/>
            <person name="Hayasaka M."/>
            <person name="Onoki R."/>
            <person name="Wang J."/>
            <person name="Umezawa T."/>
            <person name="Washio K."/>
            <person name="Morikawa M."/>
            <person name="Okino T."/>
        </authorList>
    </citation>
    <scope>NUCLEOTIDE SEQUENCE</scope>
    <source>
        <strain evidence="11">NIES-1697</strain>
    </source>
</reference>
<feature type="transmembrane region" description="Helical" evidence="8">
    <location>
        <begin position="67"/>
        <end position="87"/>
    </location>
</feature>
<dbReference type="Pfam" id="PF00795">
    <property type="entry name" value="CN_hydrolase"/>
    <property type="match status" value="1"/>
</dbReference>
<feature type="transmembrane region" description="Helical" evidence="8">
    <location>
        <begin position="220"/>
        <end position="239"/>
    </location>
</feature>
<keyword evidence="5 8" id="KW-1133">Transmembrane helix</keyword>
<dbReference type="Proteomes" id="UP001057561">
    <property type="component" value="Chromosome"/>
</dbReference>
<dbReference type="InterPro" id="IPR036526">
    <property type="entry name" value="C-N_Hydrolase_sf"/>
</dbReference>
<evidence type="ECO:0000256" key="5">
    <source>
        <dbReference type="ARBA" id="ARBA00022989"/>
    </source>
</evidence>
<dbReference type="RefSeq" id="WP_257120418.1">
    <property type="nucleotide sequence ID" value="NZ_CP099464.1"/>
</dbReference>
<gene>
    <name evidence="8 11" type="primary">lnt</name>
    <name evidence="11" type="ORF">NG743_15805</name>
</gene>
<dbReference type="InterPro" id="IPR003010">
    <property type="entry name" value="C-N_Hydrolase"/>
</dbReference>
<feature type="transmembrane region" description="Helical" evidence="8">
    <location>
        <begin position="99"/>
        <end position="125"/>
    </location>
</feature>
<evidence type="ECO:0000256" key="1">
    <source>
        <dbReference type="ARBA" id="ARBA00004651"/>
    </source>
</evidence>
<dbReference type="EMBL" id="CP099464">
    <property type="protein sequence ID" value="UUO13545.1"/>
    <property type="molecule type" value="Genomic_DNA"/>
</dbReference>
<dbReference type="PANTHER" id="PTHR38686">
    <property type="entry name" value="APOLIPOPROTEIN N-ACYLTRANSFERASE"/>
    <property type="match status" value="1"/>
</dbReference>
<evidence type="ECO:0000256" key="4">
    <source>
        <dbReference type="ARBA" id="ARBA00022692"/>
    </source>
</evidence>
<dbReference type="CDD" id="cd07571">
    <property type="entry name" value="ALP_N-acyl_transferase"/>
    <property type="match status" value="1"/>
</dbReference>
<comment type="subcellular location">
    <subcellularLocation>
        <location evidence="1 8">Cell membrane</location>
        <topology evidence="1 8">Multi-pass membrane protein</topology>
    </subcellularLocation>
</comment>
<feature type="transmembrane region" description="Helical" evidence="8">
    <location>
        <begin position="37"/>
        <end position="55"/>
    </location>
</feature>
<comment type="function">
    <text evidence="8">Catalyzes the phospholipid dependent N-acylation of the N-terminal cysteine of apolipoprotein, the last step in lipoprotein maturation.</text>
</comment>
<sequence>MIKLGQQKISRLIIYYTLFFLSGILMGVTVAPIGAWFLAWIALVPLWLLVIKYTSKTDPPTPCPLPLALLWGIGYHGVALSWITGIHPMDWLGVPWLPSLTITLLCWAFISLWGGILVTVWAALMVHLDRGNPWLRVLFGTALWCGLESLWSASPLWWSSLAYTQSPQNLVILHLGQLSGPNTITAVIVAFNGLIAEYLTQRRKGAKEEGSLGKGFVNGYLILAVSLLIISHFIGFILYTAPLNLTSSTALKIGVIQGNIPNKIKVLPQGLRRAITGYTEGYLNLTNQGVQAVLTPEASIPIFSRDLLQTPLLAAIREKGVIAWIGSFGERGNSYTNSLFTVIGNGEVTSRYDKSKLVPLGEYIPFENILGGLIQRLSPLEAHQVAGKAQQIFDTPFGKVIIGICYESAFAENFRYQASMGGKFILSSSNDAHYTAAMADQHHAQDIMRAIETDRWAVRATNTGYSAFINPHGQTLWKSAYNTYQIHAETIYPRQTRTLYVRWGDWLTPLLLVLSALSRIFQSLALFCDKNPRNLYYSKLSSNPEQEPHPQPPHRLRGGG</sequence>
<dbReference type="Gene3D" id="3.60.110.10">
    <property type="entry name" value="Carbon-nitrogen hydrolase"/>
    <property type="match status" value="1"/>
</dbReference>
<dbReference type="SUPFAM" id="SSF56317">
    <property type="entry name" value="Carbon-nitrogen hydrolase"/>
    <property type="match status" value="1"/>
</dbReference>